<dbReference type="Pfam" id="PF20454">
    <property type="entry name" value="GpA_nuclease"/>
    <property type="match status" value="1"/>
</dbReference>
<evidence type="ECO:0000259" key="2">
    <source>
        <dbReference type="Pfam" id="PF20454"/>
    </source>
</evidence>
<reference evidence="3" key="1">
    <citation type="journal article" date="2015" name="Nature">
        <title>Complex archaea that bridge the gap between prokaryotes and eukaryotes.</title>
        <authorList>
            <person name="Spang A."/>
            <person name="Saw J.H."/>
            <person name="Jorgensen S.L."/>
            <person name="Zaremba-Niedzwiedzka K."/>
            <person name="Martijn J."/>
            <person name="Lind A.E."/>
            <person name="van Eijk R."/>
            <person name="Schleper C."/>
            <person name="Guy L."/>
            <person name="Ettema T.J."/>
        </authorList>
    </citation>
    <scope>NUCLEOTIDE SEQUENCE</scope>
</reference>
<dbReference type="Pfam" id="PF05876">
    <property type="entry name" value="GpA_ATPase"/>
    <property type="match status" value="1"/>
</dbReference>
<dbReference type="InterPro" id="IPR046454">
    <property type="entry name" value="GpA_endonuclease"/>
</dbReference>
<dbReference type="EMBL" id="LAZR01008050">
    <property type="protein sequence ID" value="KKM81255.1"/>
    <property type="molecule type" value="Genomic_DNA"/>
</dbReference>
<proteinExistence type="predicted"/>
<feature type="non-terminal residue" evidence="3">
    <location>
        <position position="1"/>
    </location>
</feature>
<feature type="domain" description="Phage terminase large subunit GpA ATPase" evidence="1">
    <location>
        <begin position="9"/>
        <end position="187"/>
    </location>
</feature>
<evidence type="ECO:0000313" key="3">
    <source>
        <dbReference type="EMBL" id="KKM81255.1"/>
    </source>
</evidence>
<evidence type="ECO:0000259" key="1">
    <source>
        <dbReference type="Pfam" id="PF05876"/>
    </source>
</evidence>
<protein>
    <recommendedName>
        <fullName evidence="4">Phage terminase large subunit N-terminal domain-containing protein</fullName>
    </recommendedName>
</protein>
<sequence>LEEAARGLRILYVQPNFDLRNKFVKDRLDRLLRSVPYYYYLLTHALGGTTMSTGMKHFGSGLLNFVGSNTPGEFISYPADSLYIDEVDQCDVKNLELAPDRLDASDYKYDRQIGNPSIENWGIDAAYQESSQGEWIIKCDKCNEYQALDFFENVVRRTDIITFDILSKPENPHCVCRKCGAIIDRMKEGEWVDKLQNVEKTGRRVNQLFSANTTITKLINTYKKAVANPYKLQVFYNSKLGLPYSAEGSKLTLEMLDRAARKAPYSLKKMRPEQCNKVYIGIDVGAYYYYVIRDLLPNGFRRLLVAGKCSSTKELVSRLERWKAKYIVIDEDPETREVERLKKVLKRMYSCKYKRGKTILDLKRSGGDYRKERRVSIDRTFILDCVKEDFVRNLSLLPVEAREIGNENQEEYGEYYQHLMSSTRIYVEEKGRFEWRESSPDHYLHAEAYCKFGELIDPNIFSYYISKVKEFDGQTKEEIEAEAKKLRPLISKDPKELAVMSAEGFLAKLYDHTEQILGQRKKKE</sequence>
<gene>
    <name evidence="3" type="ORF">LCGC14_1331610</name>
</gene>
<name>A0A0F9MX43_9ZZZZ</name>
<comment type="caution">
    <text evidence="3">The sequence shown here is derived from an EMBL/GenBank/DDBJ whole genome shotgun (WGS) entry which is preliminary data.</text>
</comment>
<dbReference type="InterPro" id="IPR046453">
    <property type="entry name" value="GpA_ATPase"/>
</dbReference>
<dbReference type="GO" id="GO:0016887">
    <property type="term" value="F:ATP hydrolysis activity"/>
    <property type="evidence" value="ECO:0007669"/>
    <property type="project" value="InterPro"/>
</dbReference>
<dbReference type="AlphaFoldDB" id="A0A0F9MX43"/>
<organism evidence="3">
    <name type="scientific">marine sediment metagenome</name>
    <dbReference type="NCBI Taxonomy" id="412755"/>
    <lineage>
        <taxon>unclassified sequences</taxon>
        <taxon>metagenomes</taxon>
        <taxon>ecological metagenomes</taxon>
    </lineage>
</organism>
<dbReference type="GO" id="GO:0004519">
    <property type="term" value="F:endonuclease activity"/>
    <property type="evidence" value="ECO:0007669"/>
    <property type="project" value="InterPro"/>
</dbReference>
<evidence type="ECO:0008006" key="4">
    <source>
        <dbReference type="Google" id="ProtNLM"/>
    </source>
</evidence>
<feature type="domain" description="Terminase large subunit GpA endonuclease" evidence="2">
    <location>
        <begin position="204"/>
        <end position="284"/>
    </location>
</feature>
<accession>A0A0F9MX43</accession>